<dbReference type="NCBIfam" id="NF008159">
    <property type="entry name" value="PRK10911.1"/>
    <property type="match status" value="1"/>
</dbReference>
<dbReference type="HOGENOM" id="CLU_001805_4_1_6"/>
<accession>C5WC50</accession>
<keyword evidence="4 9" id="KW-0378">Hydrolase</keyword>
<dbReference type="OrthoDB" id="9773538at2"/>
<feature type="domain" description="Peptidase M3A/M3B catalytic" evidence="10">
    <location>
        <begin position="223"/>
        <end position="676"/>
    </location>
</feature>
<evidence type="ECO:0000259" key="10">
    <source>
        <dbReference type="Pfam" id="PF01432"/>
    </source>
</evidence>
<evidence type="ECO:0000313" key="12">
    <source>
        <dbReference type="EMBL" id="BAH82906.1"/>
    </source>
</evidence>
<dbReference type="MEROPS" id="M03.004"/>
<dbReference type="InterPro" id="IPR024077">
    <property type="entry name" value="Neurolysin/TOP_dom2"/>
</dbReference>
<evidence type="ECO:0000256" key="7">
    <source>
        <dbReference type="ARBA" id="ARBA00024603"/>
    </source>
</evidence>
<evidence type="ECO:0000256" key="6">
    <source>
        <dbReference type="ARBA" id="ARBA00023049"/>
    </source>
</evidence>
<organism evidence="12 13">
    <name type="scientific">Candidatus Ishikawaella capsulata Mpkobe</name>
    <dbReference type="NCBI Taxonomy" id="476281"/>
    <lineage>
        <taxon>Bacteria</taxon>
        <taxon>Pseudomonadati</taxon>
        <taxon>Pseudomonadota</taxon>
        <taxon>Gammaproteobacteria</taxon>
        <taxon>Enterobacterales</taxon>
        <taxon>Enterobacteriaceae</taxon>
        <taxon>Candidatus Ishikawella</taxon>
    </lineage>
</organism>
<evidence type="ECO:0000256" key="9">
    <source>
        <dbReference type="RuleBase" id="RU003435"/>
    </source>
</evidence>
<dbReference type="InterPro" id="IPR034005">
    <property type="entry name" value="M3A_DCP"/>
</dbReference>
<protein>
    <recommendedName>
        <fullName evidence="8">oligopeptidase A</fullName>
        <ecNumber evidence="8">3.4.24.70</ecNumber>
    </recommendedName>
</protein>
<dbReference type="EMBL" id="AP010872">
    <property type="protein sequence ID" value="BAH82906.1"/>
    <property type="molecule type" value="Genomic_DNA"/>
</dbReference>
<dbReference type="Pfam" id="PF19310">
    <property type="entry name" value="TOP_N"/>
    <property type="match status" value="1"/>
</dbReference>
<dbReference type="FunFam" id="3.40.390.10:FF:000009">
    <property type="entry name" value="Oligopeptidase A"/>
    <property type="match status" value="1"/>
</dbReference>
<dbReference type="InterPro" id="IPR024079">
    <property type="entry name" value="MetalloPept_cat_dom_sf"/>
</dbReference>
<dbReference type="PANTHER" id="PTHR43660:SF1">
    <property type="entry name" value="DIPEPTIDYL CARBOXYPEPTIDASE"/>
    <property type="match status" value="1"/>
</dbReference>
<dbReference type="GO" id="GO:0005829">
    <property type="term" value="C:cytosol"/>
    <property type="evidence" value="ECO:0007669"/>
    <property type="project" value="UniProtKB-ARBA"/>
</dbReference>
<name>C5WC50_9ENTR</name>
<evidence type="ECO:0000256" key="3">
    <source>
        <dbReference type="ARBA" id="ARBA00022723"/>
    </source>
</evidence>
<dbReference type="KEGG" id="icp:ICMP_040"/>
<dbReference type="Proteomes" id="UP000061704">
    <property type="component" value="Chromosome"/>
</dbReference>
<proteinExistence type="inferred from homology"/>
<dbReference type="Pfam" id="PF01432">
    <property type="entry name" value="Peptidase_M3"/>
    <property type="match status" value="1"/>
</dbReference>
<keyword evidence="13" id="KW-1185">Reference proteome</keyword>
<gene>
    <name evidence="12" type="primary">prlC</name>
    <name evidence="12" type="ORF">ICMP_040</name>
</gene>
<dbReference type="STRING" id="476281.ICMP_040"/>
<dbReference type="PANTHER" id="PTHR43660">
    <property type="entry name" value="DIPEPTIDYL CARBOXYPEPTIDASE"/>
    <property type="match status" value="1"/>
</dbReference>
<dbReference type="GO" id="GO:0046872">
    <property type="term" value="F:metal ion binding"/>
    <property type="evidence" value="ECO:0007669"/>
    <property type="project" value="UniProtKB-UniRule"/>
</dbReference>
<dbReference type="GO" id="GO:0006508">
    <property type="term" value="P:proteolysis"/>
    <property type="evidence" value="ECO:0007669"/>
    <property type="project" value="UniProtKB-KW"/>
</dbReference>
<comment type="catalytic activity">
    <reaction evidence="7">
        <text>Hydrolysis of oligopeptides, with broad specificity. Gly or Ala commonly occur as P1 or P1' residues, but more distant residues are also important, as is shown by the fact that Z-Gly-Pro-Gly-|-Gly-Pro-Ala is cleaved, but not Z-(Gly)(5).</text>
        <dbReference type="EC" id="3.4.24.70"/>
    </reaction>
</comment>
<evidence type="ECO:0000256" key="2">
    <source>
        <dbReference type="ARBA" id="ARBA00022670"/>
    </source>
</evidence>
<evidence type="ECO:0000256" key="4">
    <source>
        <dbReference type="ARBA" id="ARBA00022801"/>
    </source>
</evidence>
<feature type="domain" description="Oligopeptidase A N-terminal" evidence="11">
    <location>
        <begin position="41"/>
        <end position="148"/>
    </location>
</feature>
<evidence type="ECO:0000256" key="1">
    <source>
        <dbReference type="ARBA" id="ARBA00006040"/>
    </source>
</evidence>
<dbReference type="CDD" id="cd06456">
    <property type="entry name" value="M3A_DCP"/>
    <property type="match status" value="1"/>
</dbReference>
<sequence>MKNPLLTSFIIPPFSQIKPEHVVPAIHQVQKKCRSLIELILSQNTNFTWNNFCQPLLEANDRLNRVFSPISHLNAVKNTLKFREEYKKALILLTQYNTWVARHQKLYNAYKVFRDSEDYNILDLARKKLIDNILRDFELSGISLPREKQICNEKIMILLSELESNYNNNVLDSTRNWNKIVKNPSELTGIPENILKKLKIKAQENNKIGWLLTLDEDIYTSIITYCDNEALRKEIYKAYLTRASDEGPNAGKWDNSTIIVEQLLLRNQQSKLLGFSCFAEKSFATKMASNPKQVIRLFTKLVKAVRCKAKQEISQLKIFVKEKYGKKIFPWDLKYYSQKQKKHIYHINDEELRCYFPEDRVINGLFKLIKLIYGMTTRERYDIDIWHPTVRFFDVFDENGELRGSFYMDLYSRSNKMNGAWMDSCLDMMRRKDGTLQKPVAYLNCNIRSGINNIPALFNHNDIITIFHEFGHTLHHILTKVEIPGVSGINGVPWDAVELPSQLMENWCWEPEVLSLISGHYETGEKLPKPLLMKIIDSKNYQRAIFLLRQLEMSLFDLHLHTDFYPVDKIQILKLFEKIKKQVNVVPHVKWDRFPHSFRHIFAGGYAAGYYSYLWANILSADAFSRFKEDGIFNRNTGESFLKNILINGGVENPIRLFKRFRGRLPRIEFILDNYEIKLTPLSDENIFT</sequence>
<dbReference type="GO" id="GO:0004222">
    <property type="term" value="F:metalloendopeptidase activity"/>
    <property type="evidence" value="ECO:0007669"/>
    <property type="project" value="UniProtKB-EC"/>
</dbReference>
<keyword evidence="2 9" id="KW-0645">Protease</keyword>
<comment type="similarity">
    <text evidence="1 9">Belongs to the peptidase M3 family.</text>
</comment>
<dbReference type="Gene3D" id="1.10.1370.10">
    <property type="entry name" value="Neurolysin, domain 3"/>
    <property type="match status" value="1"/>
</dbReference>
<evidence type="ECO:0000259" key="11">
    <source>
        <dbReference type="Pfam" id="PF19310"/>
    </source>
</evidence>
<dbReference type="Gene3D" id="1.10.1370.40">
    <property type="match status" value="1"/>
</dbReference>
<dbReference type="RefSeq" id="WP_052456789.1">
    <property type="nucleotide sequence ID" value="NZ_AP010872.1"/>
</dbReference>
<keyword evidence="6 9" id="KW-0482">Metalloprotease</keyword>
<evidence type="ECO:0000256" key="5">
    <source>
        <dbReference type="ARBA" id="ARBA00022833"/>
    </source>
</evidence>
<dbReference type="SUPFAM" id="SSF55486">
    <property type="entry name" value="Metalloproteases ('zincins'), catalytic domain"/>
    <property type="match status" value="1"/>
</dbReference>
<dbReference type="Gene3D" id="3.40.390.10">
    <property type="entry name" value="Collagenase (Catalytic Domain)"/>
    <property type="match status" value="1"/>
</dbReference>
<dbReference type="InterPro" id="IPR001567">
    <property type="entry name" value="Pept_M3A_M3B_dom"/>
</dbReference>
<comment type="cofactor">
    <cofactor evidence="9">
        <name>Zn(2+)</name>
        <dbReference type="ChEBI" id="CHEBI:29105"/>
    </cofactor>
    <text evidence="9">Binds 1 zinc ion.</text>
</comment>
<evidence type="ECO:0000256" key="8">
    <source>
        <dbReference type="ARBA" id="ARBA00026100"/>
    </source>
</evidence>
<evidence type="ECO:0000313" key="13">
    <source>
        <dbReference type="Proteomes" id="UP000061704"/>
    </source>
</evidence>
<dbReference type="AlphaFoldDB" id="C5WC50"/>
<dbReference type="InterPro" id="IPR045090">
    <property type="entry name" value="Pept_M3A_M3B"/>
</dbReference>
<dbReference type="EC" id="3.4.24.70" evidence="8"/>
<keyword evidence="5 9" id="KW-0862">Zinc</keyword>
<reference evidence="12 13" key="1">
    <citation type="journal article" date="2011" name="Genome Biol. Evol.">
        <title>Reductive evolution of bacterial genome in insect gut environment.</title>
        <authorList>
            <person name="Nikoh N."/>
            <person name="Hosokawa T."/>
            <person name="Ohshima K."/>
            <person name="Hattori M."/>
            <person name="Fukatsu T."/>
        </authorList>
    </citation>
    <scope>NUCLEOTIDE SEQUENCE [LARGE SCALE GENOMIC DNA]</scope>
    <source>
        <strain evidence="12 13">Mpkobe</strain>
    </source>
</reference>
<dbReference type="InterPro" id="IPR045666">
    <property type="entry name" value="OpdA_N"/>
</dbReference>
<keyword evidence="3 9" id="KW-0479">Metal-binding</keyword>